<feature type="active site" evidence="6">
    <location>
        <position position="799"/>
    </location>
</feature>
<dbReference type="Gene3D" id="1.20.5.460">
    <property type="entry name" value="Single helix bin"/>
    <property type="match status" value="1"/>
</dbReference>
<evidence type="ECO:0000256" key="6">
    <source>
        <dbReference type="PIRSR" id="PIRSR000197-1"/>
    </source>
</evidence>
<dbReference type="eggNOG" id="COG0506">
    <property type="taxonomic scope" value="Bacteria"/>
</dbReference>
<dbReference type="OrthoDB" id="9812625at2"/>
<dbReference type="PANTHER" id="PTHR42862">
    <property type="entry name" value="DELTA-1-PYRROLINE-5-CARBOXYLATE DEHYDROGENASE 1, ISOFORM A-RELATED"/>
    <property type="match status" value="1"/>
</dbReference>
<reference evidence="10 11" key="1">
    <citation type="journal article" date="2010" name="J. Bacteriol.">
        <title>Complete genome sequence of Anaplasma marginale subsp. centrale.</title>
        <authorList>
            <person name="Herndon D.R."/>
            <person name="Palmer G.H."/>
            <person name="Shkap V."/>
            <person name="Knowles D.P. Jr."/>
            <person name="Brayton K.A."/>
        </authorList>
    </citation>
    <scope>NUCLEOTIDE SEQUENCE [LARGE SCALE GENOMIC DNA]</scope>
    <source>
        <strain evidence="10 11">Israel</strain>
    </source>
</reference>
<feature type="domain" description="Proline dehydrogenase" evidence="8">
    <location>
        <begin position="184"/>
        <end position="478"/>
    </location>
</feature>
<comment type="similarity">
    <text evidence="5">In the C-terminal section; belongs to the aldehyde dehydrogenase family.</text>
</comment>
<comment type="pathway">
    <text evidence="5">Amino-acid degradation; L-proline degradation into L-glutamate; L-glutamate from L-proline: step 1/2.</text>
</comment>
<keyword evidence="11" id="KW-1185">Reference proteome</keyword>
<keyword evidence="5" id="KW-0805">Transcription regulation</keyword>
<feature type="domain" description="Proline dehydrogenase PutA" evidence="9">
    <location>
        <begin position="64"/>
        <end position="176"/>
    </location>
</feature>
<keyword evidence="5" id="KW-0804">Transcription</keyword>
<evidence type="ECO:0000256" key="5">
    <source>
        <dbReference type="PIRNR" id="PIRNR000197"/>
    </source>
</evidence>
<keyword evidence="5" id="KW-0678">Repressor</keyword>
<dbReference type="KEGG" id="acn:ACIS_00730"/>
<dbReference type="Pfam" id="PF00171">
    <property type="entry name" value="Aldedh"/>
    <property type="match status" value="1"/>
</dbReference>
<dbReference type="GO" id="GO:0009898">
    <property type="term" value="C:cytoplasmic side of plasma membrane"/>
    <property type="evidence" value="ECO:0007669"/>
    <property type="project" value="TreeGrafter"/>
</dbReference>
<dbReference type="CDD" id="cd07125">
    <property type="entry name" value="ALDH_PutA-P5CDH"/>
    <property type="match status" value="1"/>
</dbReference>
<dbReference type="NCBIfam" id="TIGR01238">
    <property type="entry name" value="D1pyr5carbox3"/>
    <property type="match status" value="1"/>
</dbReference>
<sequence>MMISSLQSPNELRKRMQGLYNADEKSYTRYLAERTEVSQESKVRIYSLAKQIIERVRASKSATMIDAFMQQYGLSTEEGLALMCLAESLLRIPDDCTIDDMIRDKIARTTWNKHIGRSASIFVNVSTLALSIGAHMLREVDDSRWYGILGNLLKDMGEPVIRKTALQAIQVLGKHYVCGRTIEEAIAKSNENGSLCSFDVLGEAAQTRADADRYFASYMNVLETLGADPKAGAELESRHGISVKLSSLHPRYEFGQADYVLNDISSKLLELCQVAKKHNVRLTIDAEEARRLELSLMILDKVFSDSSLNGWEGLGFVIQAYQKRALAALDFVEDVAIRANRKMVLRLVKGAYWDYEIRNAQEMGLDGYPVFTRRAYTDVSYLACVQRVLSKPGTFYPCFATHNAYTLSFVLEMADKDHPGFEFQRLHGMAQGLYDYVTKEIAPNVRCRVYAPIGQHKELLPYLIRRLIENGANVSFVNMINDADIPAESLCADPLEKAKSFEYMPHPSIPLPSEMFPDGRINSTGVNTSDSLSMLALSEEVSAFDSTSWKAYPIIHGQDIEGGELYEVFSPASLSTKVGEVLFATAEHALQSVDAARSSFHRWSNTPVGERADILEHAADLLEKEGRGKFFSLLIREGGKVIPDAVAEIREAVDFLRYYARLARDQLTDPIKLPGPAGEENYLYFESRGTFVCISPWNFPLAIFLGPIAAALVTGNTVIAKPAEQTSLVAYEAVKLLYEAGVPTDVLHFLPGRGEVLGNALLSSPKIAGVAFTGSTETANIINQVIAGRSHDIIPLIAETGGINAMIVDSSALPEQVVGDVITSAFKSAGQRCSALRALFLQDEIADGVIELLLGAVAELRLGNPMSLSTDIGPVIDQQSLDMLNAYVEEMQKKKIKLLCKADIGYLHGGEEGYFFPPHIFEIESMSQLSREVFGPVLHVIRYKKPDLLNMLDDINSTGYGLTFSIQSRIQSSIDDITDRIGAGNVYVNRHQIGAVPGVQPFGGRGLSGTGPKAGGPYYLHRFLTEKAVTVNAAALGGSVSLVCLEDE</sequence>
<dbReference type="Pfam" id="PF14850">
    <property type="entry name" value="Pro_dh-DNA_bdg"/>
    <property type="match status" value="1"/>
</dbReference>
<keyword evidence="5" id="KW-0238">DNA-binding</keyword>
<dbReference type="InterPro" id="IPR025703">
    <property type="entry name" value="Bifunct_PutA"/>
</dbReference>
<proteinExistence type="inferred from homology"/>
<evidence type="ECO:0000313" key="11">
    <source>
        <dbReference type="Proteomes" id="UP000000630"/>
    </source>
</evidence>
<dbReference type="Gene3D" id="3.40.605.10">
    <property type="entry name" value="Aldehyde Dehydrogenase, Chain A, domain 1"/>
    <property type="match status" value="1"/>
</dbReference>
<dbReference type="InterPro" id="IPR024089">
    <property type="entry name" value="PRODH_PutA_dom_I/II"/>
</dbReference>
<dbReference type="InterPro" id="IPR050485">
    <property type="entry name" value="Proline_metab_enzyme"/>
</dbReference>
<dbReference type="SUPFAM" id="SSF53720">
    <property type="entry name" value="ALDH-like"/>
    <property type="match status" value="1"/>
</dbReference>
<accession>D1AUR1</accession>
<evidence type="ECO:0000256" key="3">
    <source>
        <dbReference type="ARBA" id="ARBA00023027"/>
    </source>
</evidence>
<keyword evidence="3 5" id="KW-0520">NAD</keyword>
<keyword evidence="5" id="KW-0285">Flavoprotein</keyword>
<dbReference type="InterPro" id="IPR024082">
    <property type="entry name" value="PRODH_PutA_dom_II"/>
</dbReference>
<feature type="active site" evidence="6">
    <location>
        <position position="833"/>
    </location>
</feature>
<dbReference type="GO" id="GO:0004657">
    <property type="term" value="F:proline dehydrogenase activity"/>
    <property type="evidence" value="ECO:0007669"/>
    <property type="project" value="UniProtKB-UniRule"/>
</dbReference>
<evidence type="ECO:0000259" key="9">
    <source>
        <dbReference type="Pfam" id="PF14850"/>
    </source>
</evidence>
<dbReference type="InterPro" id="IPR016161">
    <property type="entry name" value="Ald_DH/histidinol_DH"/>
</dbReference>
<evidence type="ECO:0000259" key="8">
    <source>
        <dbReference type="Pfam" id="PF01619"/>
    </source>
</evidence>
<dbReference type="GO" id="GO:0003677">
    <property type="term" value="F:DNA binding"/>
    <property type="evidence" value="ECO:0007669"/>
    <property type="project" value="UniProtKB-KW"/>
</dbReference>
<comment type="function">
    <text evidence="5">Oxidizes proline to glutamate for use as a carbon and nitrogen source.</text>
</comment>
<dbReference type="GO" id="GO:0003842">
    <property type="term" value="F:L-glutamate gamma-semialdehyde dehydrogenase activity"/>
    <property type="evidence" value="ECO:0007669"/>
    <property type="project" value="UniProtKB-UniRule"/>
</dbReference>
<dbReference type="PROSITE" id="PS00070">
    <property type="entry name" value="ALDEHYDE_DEHYDR_CYS"/>
    <property type="match status" value="1"/>
</dbReference>
<dbReference type="InterPro" id="IPR005933">
    <property type="entry name" value="PutA_C"/>
</dbReference>
<dbReference type="InterPro" id="IPR016163">
    <property type="entry name" value="Ald_DH_C"/>
</dbReference>
<dbReference type="GO" id="GO:0010133">
    <property type="term" value="P:L-proline catabolic process to L-glutamate"/>
    <property type="evidence" value="ECO:0007669"/>
    <property type="project" value="UniProtKB-UniRule"/>
</dbReference>
<feature type="domain" description="Aldehyde dehydrogenase" evidence="7">
    <location>
        <begin position="564"/>
        <end position="1029"/>
    </location>
</feature>
<dbReference type="eggNOG" id="COG4230">
    <property type="taxonomic scope" value="Bacteria"/>
</dbReference>
<evidence type="ECO:0000259" key="7">
    <source>
        <dbReference type="Pfam" id="PF00171"/>
    </source>
</evidence>
<comment type="pathway">
    <text evidence="1 5">Amino-acid degradation; L-proline degradation into L-glutamate; L-glutamate from L-proline: step 2/2.</text>
</comment>
<dbReference type="GO" id="GO:0003700">
    <property type="term" value="F:DNA-binding transcription factor activity"/>
    <property type="evidence" value="ECO:0007669"/>
    <property type="project" value="InterPro"/>
</dbReference>
<dbReference type="Gene3D" id="3.20.20.220">
    <property type="match status" value="1"/>
</dbReference>
<comment type="similarity">
    <text evidence="5">In the N-terminal section; belongs to the proline dehydrogenase family.</text>
</comment>
<dbReference type="InterPro" id="IPR016160">
    <property type="entry name" value="Ald_DH_CS_CYS"/>
</dbReference>
<dbReference type="FunFam" id="3.40.309.10:FF:000005">
    <property type="entry name" value="1-pyrroline-5-carboxylate dehydrogenase 1"/>
    <property type="match status" value="1"/>
</dbReference>
<keyword evidence="5" id="KW-0642">Proline metabolism</keyword>
<keyword evidence="2 5" id="KW-0560">Oxidoreductase</keyword>
<dbReference type="STRING" id="574556.ACIS_00730"/>
<dbReference type="Proteomes" id="UP000000630">
    <property type="component" value="Chromosome"/>
</dbReference>
<dbReference type="SUPFAM" id="SSF51730">
    <property type="entry name" value="FAD-linked oxidoreductase"/>
    <property type="match status" value="1"/>
</dbReference>
<organism evidence="10 11">
    <name type="scientific">Anaplasma centrale (strain Israel)</name>
    <name type="common">Anaplasma marginale subsp. centrale (strain Israel)</name>
    <dbReference type="NCBI Taxonomy" id="574556"/>
    <lineage>
        <taxon>Bacteria</taxon>
        <taxon>Pseudomonadati</taxon>
        <taxon>Pseudomonadota</taxon>
        <taxon>Alphaproteobacteria</taxon>
        <taxon>Rickettsiales</taxon>
        <taxon>Anaplasmataceae</taxon>
        <taxon>Anaplasma</taxon>
    </lineage>
</organism>
<dbReference type="Pfam" id="PF01619">
    <property type="entry name" value="Pro_dh"/>
    <property type="match status" value="1"/>
</dbReference>
<dbReference type="InterPro" id="IPR002872">
    <property type="entry name" value="Proline_DH_dom"/>
</dbReference>
<dbReference type="EMBL" id="CP001759">
    <property type="protein sequence ID" value="ACZ49289.1"/>
    <property type="molecule type" value="Genomic_DNA"/>
</dbReference>
<comment type="cofactor">
    <cofactor evidence="5">
        <name>FAD</name>
        <dbReference type="ChEBI" id="CHEBI:57692"/>
    </cofactor>
</comment>
<dbReference type="EC" id="1.5.5.2" evidence="5"/>
<dbReference type="InterPro" id="IPR016162">
    <property type="entry name" value="Ald_DH_N"/>
</dbReference>
<name>D1AUR1_ANACI</name>
<comment type="catalytic activity">
    <reaction evidence="4 5">
        <text>L-glutamate 5-semialdehyde + NAD(+) + H2O = L-glutamate + NADH + 2 H(+)</text>
        <dbReference type="Rhea" id="RHEA:30235"/>
        <dbReference type="ChEBI" id="CHEBI:15377"/>
        <dbReference type="ChEBI" id="CHEBI:15378"/>
        <dbReference type="ChEBI" id="CHEBI:29985"/>
        <dbReference type="ChEBI" id="CHEBI:57540"/>
        <dbReference type="ChEBI" id="CHEBI:57945"/>
        <dbReference type="ChEBI" id="CHEBI:58066"/>
        <dbReference type="EC" id="1.2.1.88"/>
    </reaction>
</comment>
<dbReference type="PANTHER" id="PTHR42862:SF1">
    <property type="entry name" value="DELTA-1-PYRROLINE-5-CARBOXYLATE DEHYDROGENASE 2, ISOFORM A-RELATED"/>
    <property type="match status" value="1"/>
</dbReference>
<dbReference type="UniPathway" id="UPA00261">
    <property type="reaction ID" value="UER00373"/>
</dbReference>
<evidence type="ECO:0000313" key="10">
    <source>
        <dbReference type="EMBL" id="ACZ49289.1"/>
    </source>
</evidence>
<keyword evidence="5" id="KW-0274">FAD</keyword>
<dbReference type="HOGENOM" id="CLU_005682_1_0_5"/>
<dbReference type="PIRSF" id="PIRSF000197">
    <property type="entry name" value="Bifunct_PutA"/>
    <property type="match status" value="1"/>
</dbReference>
<dbReference type="SUPFAM" id="SSF81935">
    <property type="entry name" value="N-terminal domain of bifunctional PutA protein"/>
    <property type="match status" value="1"/>
</dbReference>
<protein>
    <recommendedName>
        <fullName evidence="5">Bifunctional protein PutA</fullName>
    </recommendedName>
    <domain>
        <recommendedName>
            <fullName evidence="5">Proline dehydrogenase</fullName>
            <ecNumber evidence="5">1.5.5.2</ecNumber>
        </recommendedName>
        <alternativeName>
            <fullName evidence="5">Proline oxidase</fullName>
        </alternativeName>
    </domain>
    <domain>
        <recommendedName>
            <fullName evidence="5">Delta-1-pyrroline-5-carboxylate dehydrogenase</fullName>
            <shortName evidence="5">P5C dehydrogenase</shortName>
            <ecNumber evidence="5">1.2.1.88</ecNumber>
        </recommendedName>
        <alternativeName>
            <fullName evidence="5">L-glutamate gamma-semialdehyde dehydrogenase</fullName>
        </alternativeName>
    </domain>
</protein>
<dbReference type="Gene3D" id="3.40.309.10">
    <property type="entry name" value="Aldehyde Dehydrogenase, Chain A, domain 2"/>
    <property type="match status" value="1"/>
</dbReference>
<dbReference type="InterPro" id="IPR015590">
    <property type="entry name" value="Aldehyde_DH_dom"/>
</dbReference>
<comment type="catalytic activity">
    <reaction evidence="5">
        <text>L-proline + a quinone = (S)-1-pyrroline-5-carboxylate + a quinol + H(+)</text>
        <dbReference type="Rhea" id="RHEA:23784"/>
        <dbReference type="ChEBI" id="CHEBI:15378"/>
        <dbReference type="ChEBI" id="CHEBI:17388"/>
        <dbReference type="ChEBI" id="CHEBI:24646"/>
        <dbReference type="ChEBI" id="CHEBI:60039"/>
        <dbReference type="ChEBI" id="CHEBI:132124"/>
        <dbReference type="EC" id="1.5.5.2"/>
    </reaction>
</comment>
<dbReference type="NCBIfam" id="NF008869">
    <property type="entry name" value="PRK11904.1"/>
    <property type="match status" value="1"/>
</dbReference>
<dbReference type="InterPro" id="IPR029041">
    <property type="entry name" value="FAD-linked_oxidoreductase-like"/>
</dbReference>
<evidence type="ECO:0000256" key="4">
    <source>
        <dbReference type="ARBA" id="ARBA00048142"/>
    </source>
</evidence>
<dbReference type="AlphaFoldDB" id="D1AUR1"/>
<evidence type="ECO:0000256" key="2">
    <source>
        <dbReference type="ARBA" id="ARBA00023002"/>
    </source>
</evidence>
<gene>
    <name evidence="10" type="primary">putA</name>
    <name evidence="10" type="ordered locus">ACIS_00730</name>
</gene>
<dbReference type="EC" id="1.2.1.88" evidence="5"/>
<evidence type="ECO:0000256" key="1">
    <source>
        <dbReference type="ARBA" id="ARBA00004786"/>
    </source>
</evidence>